<feature type="transmembrane region" description="Helical" evidence="2">
    <location>
        <begin position="171"/>
        <end position="192"/>
    </location>
</feature>
<dbReference type="AlphaFoldDB" id="A0ABD0KHX4"/>
<gene>
    <name evidence="3" type="ORF">BaRGS_00022077</name>
</gene>
<name>A0ABD0KHX4_9CAEN</name>
<sequence length="509" mass="54111">MLQRPGDGQQQLPAKATLERRALTSPIASLVVTMFGCRTSLILAGLVGTLGMSTCFFIKEFVLLYPALFVAGLGQGLSMTGSFVALGYHFPDKASLVTGICILVDEHGLHGAMLVIGAVCLHSIPCGLAVPASPFEQSRRQQPNAPALAKLPGTLASLLRAHVTVLSDFRFLLFLLSFLAFSLGTSTLYLYLPDFLQHRGYDSLTASLVISATGIGSVVSRLLTGIATHDDRIDMRTIYIGIHGLAVVVTLLLPVTVGSTVAHMSLAVVFGFYSGSSWALHSPMVLQLLGVHVVATGMGVYFLTMGVAYVTGPPLAGRIYLAQESFQHIFYFSAGMYGFACLGGMLLVAASGTDVQEGDKSVKLIPEQDSLCKSCEVDVFSDVKQSQPRTRDPLLQQSEVCDDAKTLLHESKDSDTPFNQSNVSDALLATGLTQSEGIVNQSKESDALANQSNASDVPASSDDHSRAAENQSNECDALSNQSNVSDVLAILSDHNRALVEQSNLCDVGC</sequence>
<accession>A0ABD0KHX4</accession>
<evidence type="ECO:0000256" key="1">
    <source>
        <dbReference type="SAM" id="MobiDB-lite"/>
    </source>
</evidence>
<dbReference type="InterPro" id="IPR036259">
    <property type="entry name" value="MFS_trans_sf"/>
</dbReference>
<dbReference type="Pfam" id="PF07690">
    <property type="entry name" value="MFS_1"/>
    <property type="match status" value="1"/>
</dbReference>
<feature type="transmembrane region" description="Helical" evidence="2">
    <location>
        <begin position="329"/>
        <end position="350"/>
    </location>
</feature>
<organism evidence="3 4">
    <name type="scientific">Batillaria attramentaria</name>
    <dbReference type="NCBI Taxonomy" id="370345"/>
    <lineage>
        <taxon>Eukaryota</taxon>
        <taxon>Metazoa</taxon>
        <taxon>Spiralia</taxon>
        <taxon>Lophotrochozoa</taxon>
        <taxon>Mollusca</taxon>
        <taxon>Gastropoda</taxon>
        <taxon>Caenogastropoda</taxon>
        <taxon>Sorbeoconcha</taxon>
        <taxon>Cerithioidea</taxon>
        <taxon>Batillariidae</taxon>
        <taxon>Batillaria</taxon>
    </lineage>
</organism>
<dbReference type="EMBL" id="JACVVK020000175">
    <property type="protein sequence ID" value="KAK7486676.1"/>
    <property type="molecule type" value="Genomic_DNA"/>
</dbReference>
<feature type="transmembrane region" description="Helical" evidence="2">
    <location>
        <begin position="108"/>
        <end position="130"/>
    </location>
</feature>
<dbReference type="PANTHER" id="PTHR11360:SF284">
    <property type="entry name" value="EG:103B4.3 PROTEIN-RELATED"/>
    <property type="match status" value="1"/>
</dbReference>
<feature type="transmembrane region" description="Helical" evidence="2">
    <location>
        <begin position="236"/>
        <end position="255"/>
    </location>
</feature>
<feature type="compositionally biased region" description="Polar residues" evidence="1">
    <location>
        <begin position="443"/>
        <end position="455"/>
    </location>
</feature>
<feature type="transmembrane region" description="Helical" evidence="2">
    <location>
        <begin position="261"/>
        <end position="281"/>
    </location>
</feature>
<feature type="transmembrane region" description="Helical" evidence="2">
    <location>
        <begin position="62"/>
        <end position="88"/>
    </location>
</feature>
<dbReference type="PANTHER" id="PTHR11360">
    <property type="entry name" value="MONOCARBOXYLATE TRANSPORTER"/>
    <property type="match status" value="1"/>
</dbReference>
<evidence type="ECO:0000256" key="2">
    <source>
        <dbReference type="SAM" id="Phobius"/>
    </source>
</evidence>
<dbReference type="SUPFAM" id="SSF103473">
    <property type="entry name" value="MFS general substrate transporter"/>
    <property type="match status" value="1"/>
</dbReference>
<feature type="region of interest" description="Disordered" evidence="1">
    <location>
        <begin position="443"/>
        <end position="479"/>
    </location>
</feature>
<dbReference type="InterPro" id="IPR050327">
    <property type="entry name" value="Proton-linked_MCT"/>
</dbReference>
<feature type="transmembrane region" description="Helical" evidence="2">
    <location>
        <begin position="204"/>
        <end position="224"/>
    </location>
</feature>
<dbReference type="Gene3D" id="1.20.1250.20">
    <property type="entry name" value="MFS general substrate transporter like domains"/>
    <property type="match status" value="1"/>
</dbReference>
<feature type="transmembrane region" description="Helical" evidence="2">
    <location>
        <begin position="27"/>
        <end position="50"/>
    </location>
</feature>
<evidence type="ECO:0000313" key="4">
    <source>
        <dbReference type="Proteomes" id="UP001519460"/>
    </source>
</evidence>
<evidence type="ECO:0000313" key="3">
    <source>
        <dbReference type="EMBL" id="KAK7486676.1"/>
    </source>
</evidence>
<dbReference type="Proteomes" id="UP001519460">
    <property type="component" value="Unassembled WGS sequence"/>
</dbReference>
<protein>
    <submittedName>
        <fullName evidence="3">Uncharacterized protein</fullName>
    </submittedName>
</protein>
<proteinExistence type="predicted"/>
<comment type="caution">
    <text evidence="3">The sequence shown here is derived from an EMBL/GenBank/DDBJ whole genome shotgun (WGS) entry which is preliminary data.</text>
</comment>
<reference evidence="3 4" key="1">
    <citation type="journal article" date="2023" name="Sci. Data">
        <title>Genome assembly of the Korean intertidal mud-creeper Batillaria attramentaria.</title>
        <authorList>
            <person name="Patra A.K."/>
            <person name="Ho P.T."/>
            <person name="Jun S."/>
            <person name="Lee S.J."/>
            <person name="Kim Y."/>
            <person name="Won Y.J."/>
        </authorList>
    </citation>
    <scope>NUCLEOTIDE SEQUENCE [LARGE SCALE GENOMIC DNA]</scope>
    <source>
        <strain evidence="3">Wonlab-2016</strain>
    </source>
</reference>
<feature type="transmembrane region" description="Helical" evidence="2">
    <location>
        <begin position="288"/>
        <end position="309"/>
    </location>
</feature>
<keyword evidence="2" id="KW-0472">Membrane</keyword>
<keyword evidence="4" id="KW-1185">Reference proteome</keyword>
<dbReference type="InterPro" id="IPR011701">
    <property type="entry name" value="MFS"/>
</dbReference>
<feature type="compositionally biased region" description="Polar residues" evidence="1">
    <location>
        <begin position="468"/>
        <end position="479"/>
    </location>
</feature>
<keyword evidence="2" id="KW-0812">Transmembrane</keyword>
<keyword evidence="2" id="KW-1133">Transmembrane helix</keyword>